<comment type="caution">
    <text evidence="3">The sequence shown here is derived from an EMBL/GenBank/DDBJ whole genome shotgun (WGS) entry which is preliminary data.</text>
</comment>
<evidence type="ECO:0000313" key="3">
    <source>
        <dbReference type="EMBL" id="CAK0832517.1"/>
    </source>
</evidence>
<feature type="compositionally biased region" description="Basic and acidic residues" evidence="1">
    <location>
        <begin position="25"/>
        <end position="43"/>
    </location>
</feature>
<accession>A0ABN9SL39</accession>
<organism evidence="3 4">
    <name type="scientific">Prorocentrum cordatum</name>
    <dbReference type="NCBI Taxonomy" id="2364126"/>
    <lineage>
        <taxon>Eukaryota</taxon>
        <taxon>Sar</taxon>
        <taxon>Alveolata</taxon>
        <taxon>Dinophyceae</taxon>
        <taxon>Prorocentrales</taxon>
        <taxon>Prorocentraceae</taxon>
        <taxon>Prorocentrum</taxon>
    </lineage>
</organism>
<feature type="region of interest" description="Disordered" evidence="1">
    <location>
        <begin position="25"/>
        <end position="63"/>
    </location>
</feature>
<evidence type="ECO:0000256" key="2">
    <source>
        <dbReference type="SAM" id="SignalP"/>
    </source>
</evidence>
<dbReference type="Gene3D" id="3.40.50.300">
    <property type="entry name" value="P-loop containing nucleotide triphosphate hydrolases"/>
    <property type="match status" value="1"/>
</dbReference>
<name>A0ABN9SL39_9DINO</name>
<gene>
    <name evidence="3" type="ORF">PCOR1329_LOCUS30509</name>
</gene>
<evidence type="ECO:0000256" key="1">
    <source>
        <dbReference type="SAM" id="MobiDB-lite"/>
    </source>
</evidence>
<dbReference type="Proteomes" id="UP001189429">
    <property type="component" value="Unassembled WGS sequence"/>
</dbReference>
<keyword evidence="4" id="KW-1185">Reference proteome</keyword>
<protein>
    <submittedName>
        <fullName evidence="3">Uncharacterized protein</fullName>
    </submittedName>
</protein>
<keyword evidence="2" id="KW-0732">Signal</keyword>
<sequence>MFRDVFFVVLIVLGVRQVKSLRLGEKDDSAHRGEKEIPSEHTAGKKTTVQSEADGASECEGRKPQWLQEGPIKRLKGPVFNLHIPGPYHTAGMFVGCLARDIGHMVPHGCTRWADLTDEKKEDLHWVDLEDRLSREHTLDDLGCGTNKSSILSTIVRHPLNMFLHRWFACKELEKHPLDNYDTVCQSSYPMCEPGDKSCIHDNIILQAVVGTPEGTAFTREDLEMAKSRLRHFDLIFVVEHLSYTLQLATTRLGWRPDAVSTALNATGHKAEESDDQERITRGEITLEQWQRIIERNSLDIELYDYMRELSFSMLQADGLPVPPKDERTVIPQWNKNVSAVRTSRVNSPWEDLA</sequence>
<proteinExistence type="predicted"/>
<dbReference type="InterPro" id="IPR027417">
    <property type="entry name" value="P-loop_NTPase"/>
</dbReference>
<evidence type="ECO:0000313" key="4">
    <source>
        <dbReference type="Proteomes" id="UP001189429"/>
    </source>
</evidence>
<feature type="signal peptide" evidence="2">
    <location>
        <begin position="1"/>
        <end position="20"/>
    </location>
</feature>
<reference evidence="3" key="1">
    <citation type="submission" date="2023-10" db="EMBL/GenBank/DDBJ databases">
        <authorList>
            <person name="Chen Y."/>
            <person name="Shah S."/>
            <person name="Dougan E. K."/>
            <person name="Thang M."/>
            <person name="Chan C."/>
        </authorList>
    </citation>
    <scope>NUCLEOTIDE SEQUENCE [LARGE SCALE GENOMIC DNA]</scope>
</reference>
<dbReference type="EMBL" id="CAUYUJ010011747">
    <property type="protein sequence ID" value="CAK0832517.1"/>
    <property type="molecule type" value="Genomic_DNA"/>
</dbReference>
<feature type="chain" id="PRO_5045280625" evidence="2">
    <location>
        <begin position="21"/>
        <end position="354"/>
    </location>
</feature>